<feature type="transmembrane region" description="Helical" evidence="6">
    <location>
        <begin position="230"/>
        <end position="248"/>
    </location>
</feature>
<dbReference type="InterPro" id="IPR013525">
    <property type="entry name" value="ABC2_TM"/>
</dbReference>
<dbReference type="RefSeq" id="WP_151546419.1">
    <property type="nucleotide sequence ID" value="NZ_WBMR01000277.1"/>
</dbReference>
<dbReference type="InterPro" id="IPR051784">
    <property type="entry name" value="Nod_factor_ABC_transporter"/>
</dbReference>
<feature type="transmembrane region" description="Helical" evidence="6">
    <location>
        <begin position="143"/>
        <end position="167"/>
    </location>
</feature>
<evidence type="ECO:0000256" key="4">
    <source>
        <dbReference type="ARBA" id="ARBA00023136"/>
    </source>
</evidence>
<proteinExistence type="inferred from homology"/>
<reference evidence="8 9" key="1">
    <citation type="submission" date="2019-09" db="EMBL/GenBank/DDBJ databases">
        <title>Actinomadura physcomitrii sp. nov., a novel actinomycete isolated from moss [Physcomitrium sphaericum (Ludw) Fuernr].</title>
        <authorList>
            <person name="Liu C."/>
            <person name="Zhuang X."/>
        </authorList>
    </citation>
    <scope>NUCLEOTIDE SEQUENCE [LARGE SCALE GENOMIC DNA]</scope>
    <source>
        <strain evidence="8 9">CYP1-1B</strain>
    </source>
</reference>
<dbReference type="OrthoDB" id="670210at2"/>
<dbReference type="GO" id="GO:0140359">
    <property type="term" value="F:ABC-type transporter activity"/>
    <property type="evidence" value="ECO:0007669"/>
    <property type="project" value="InterPro"/>
</dbReference>
<sequence>MTPISQAMADSATMLRRNLRHALRYPSLSVSSIITPILFLLLFVGVFGKALGKGVGGVDYIDYVTPGIILMAVASGCMSPSVAVAVDMTEGVIARFRTMPIARSSLLTGHVVGSMMQTLISLVLSVLAAVAMGYRPDAGLGGWLGAAGLMVLLTFALTWFAVALGLLAKGPEGASNSPLLIQFLPFLGSAIVPPDSMPAGVRWFAEYQPFTPMIEALRKLLMGQPAGHDAAVSVAWCVGVAVVGYLWSKRLFNRDPSR</sequence>
<dbReference type="PANTHER" id="PTHR43229">
    <property type="entry name" value="NODULATION PROTEIN J"/>
    <property type="match status" value="1"/>
</dbReference>
<dbReference type="EMBL" id="WBMR01000277">
    <property type="protein sequence ID" value="KAB2362683.1"/>
    <property type="molecule type" value="Genomic_DNA"/>
</dbReference>
<keyword evidence="5" id="KW-0046">Antibiotic resistance</keyword>
<evidence type="ECO:0000256" key="6">
    <source>
        <dbReference type="RuleBase" id="RU361157"/>
    </source>
</evidence>
<feature type="transmembrane region" description="Helical" evidence="6">
    <location>
        <begin position="179"/>
        <end position="197"/>
    </location>
</feature>
<feature type="domain" description="ABC transmembrane type-2" evidence="7">
    <location>
        <begin position="27"/>
        <end position="255"/>
    </location>
</feature>
<keyword evidence="3 6" id="KW-1133">Transmembrane helix</keyword>
<evidence type="ECO:0000259" key="7">
    <source>
        <dbReference type="PROSITE" id="PS51012"/>
    </source>
</evidence>
<evidence type="ECO:0000256" key="3">
    <source>
        <dbReference type="ARBA" id="ARBA00022989"/>
    </source>
</evidence>
<protein>
    <recommendedName>
        <fullName evidence="6">Transport permease protein</fullName>
    </recommendedName>
</protein>
<evidence type="ECO:0000256" key="1">
    <source>
        <dbReference type="ARBA" id="ARBA00004141"/>
    </source>
</evidence>
<evidence type="ECO:0000256" key="5">
    <source>
        <dbReference type="ARBA" id="ARBA00023251"/>
    </source>
</evidence>
<dbReference type="PROSITE" id="PS51012">
    <property type="entry name" value="ABC_TM2"/>
    <property type="match status" value="1"/>
</dbReference>
<evidence type="ECO:0000313" key="8">
    <source>
        <dbReference type="EMBL" id="KAB2362683.1"/>
    </source>
</evidence>
<keyword evidence="2 6" id="KW-0812">Transmembrane</keyword>
<feature type="transmembrane region" description="Helical" evidence="6">
    <location>
        <begin position="107"/>
        <end position="131"/>
    </location>
</feature>
<dbReference type="InterPro" id="IPR000412">
    <property type="entry name" value="ABC_2_transport"/>
</dbReference>
<accession>A0A6L3VGF7</accession>
<gene>
    <name evidence="8" type="ORF">F9B16_45080</name>
</gene>
<comment type="subcellular location">
    <subcellularLocation>
        <location evidence="6">Cell membrane</location>
        <topology evidence="6">Multi-pass membrane protein</topology>
    </subcellularLocation>
    <subcellularLocation>
        <location evidence="1">Membrane</location>
        <topology evidence="1">Multi-pass membrane protein</topology>
    </subcellularLocation>
</comment>
<dbReference type="Proteomes" id="UP000483004">
    <property type="component" value="Unassembled WGS sequence"/>
</dbReference>
<feature type="transmembrane region" description="Helical" evidence="6">
    <location>
        <begin position="25"/>
        <end position="47"/>
    </location>
</feature>
<name>A0A6L3VGF7_9ACTN</name>
<dbReference type="AlphaFoldDB" id="A0A6L3VGF7"/>
<dbReference type="PIRSF" id="PIRSF006648">
    <property type="entry name" value="DrrB"/>
    <property type="match status" value="1"/>
</dbReference>
<keyword evidence="9" id="KW-1185">Reference proteome</keyword>
<keyword evidence="6" id="KW-0813">Transport</keyword>
<keyword evidence="6" id="KW-1003">Cell membrane</keyword>
<comment type="caution">
    <text evidence="8">The sequence shown here is derived from an EMBL/GenBank/DDBJ whole genome shotgun (WGS) entry which is preliminary data.</text>
</comment>
<organism evidence="8 9">
    <name type="scientific">Actinomadura montaniterrae</name>
    <dbReference type="NCBI Taxonomy" id="1803903"/>
    <lineage>
        <taxon>Bacteria</taxon>
        <taxon>Bacillati</taxon>
        <taxon>Actinomycetota</taxon>
        <taxon>Actinomycetes</taxon>
        <taxon>Streptosporangiales</taxon>
        <taxon>Thermomonosporaceae</taxon>
        <taxon>Actinomadura</taxon>
    </lineage>
</organism>
<dbReference type="InterPro" id="IPR047817">
    <property type="entry name" value="ABC2_TM_bact-type"/>
</dbReference>
<dbReference type="GO" id="GO:0043190">
    <property type="term" value="C:ATP-binding cassette (ABC) transporter complex"/>
    <property type="evidence" value="ECO:0007669"/>
    <property type="project" value="InterPro"/>
</dbReference>
<dbReference type="GO" id="GO:0046677">
    <property type="term" value="P:response to antibiotic"/>
    <property type="evidence" value="ECO:0007669"/>
    <property type="project" value="UniProtKB-KW"/>
</dbReference>
<feature type="transmembrane region" description="Helical" evidence="6">
    <location>
        <begin position="67"/>
        <end position="86"/>
    </location>
</feature>
<evidence type="ECO:0000256" key="2">
    <source>
        <dbReference type="ARBA" id="ARBA00022692"/>
    </source>
</evidence>
<comment type="similarity">
    <text evidence="6">Belongs to the ABC-2 integral membrane protein family.</text>
</comment>
<dbReference type="PANTHER" id="PTHR43229:SF2">
    <property type="entry name" value="NODULATION PROTEIN J"/>
    <property type="match status" value="1"/>
</dbReference>
<dbReference type="Pfam" id="PF01061">
    <property type="entry name" value="ABC2_membrane"/>
    <property type="match status" value="1"/>
</dbReference>
<keyword evidence="4 6" id="KW-0472">Membrane</keyword>
<evidence type="ECO:0000313" key="9">
    <source>
        <dbReference type="Proteomes" id="UP000483004"/>
    </source>
</evidence>